<dbReference type="Proteomes" id="UP000178323">
    <property type="component" value="Unassembled WGS sequence"/>
</dbReference>
<dbReference type="Gene3D" id="3.90.226.10">
    <property type="entry name" value="2-enoyl-CoA Hydratase, Chain A, domain 1"/>
    <property type="match status" value="1"/>
</dbReference>
<dbReference type="EMBL" id="MFFS01000061">
    <property type="protein sequence ID" value="OGF21468.1"/>
    <property type="molecule type" value="Genomic_DNA"/>
</dbReference>
<dbReference type="PROSITE" id="PS50106">
    <property type="entry name" value="PDZ"/>
    <property type="match status" value="1"/>
</dbReference>
<evidence type="ECO:0000256" key="2">
    <source>
        <dbReference type="ARBA" id="ARBA00022670"/>
    </source>
</evidence>
<dbReference type="Pfam" id="PF17820">
    <property type="entry name" value="PDZ_6"/>
    <property type="match status" value="1"/>
</dbReference>
<evidence type="ECO:0000313" key="8">
    <source>
        <dbReference type="EMBL" id="OGF21468.1"/>
    </source>
</evidence>
<keyword evidence="3 5" id="KW-0378">Hydrolase</keyword>
<keyword evidence="6" id="KW-1133">Transmembrane helix</keyword>
<organism evidence="8 9">
    <name type="scientific">Candidatus Falkowbacteria bacterium RBG_13_39_14</name>
    <dbReference type="NCBI Taxonomy" id="1797985"/>
    <lineage>
        <taxon>Bacteria</taxon>
        <taxon>Candidatus Falkowiibacteriota</taxon>
    </lineage>
</organism>
<keyword evidence="6" id="KW-0812">Transmembrane</keyword>
<dbReference type="SUPFAM" id="SSF50156">
    <property type="entry name" value="PDZ domain-like"/>
    <property type="match status" value="1"/>
</dbReference>
<feature type="transmembrane region" description="Helical" evidence="6">
    <location>
        <begin position="7"/>
        <end position="27"/>
    </location>
</feature>
<dbReference type="CDD" id="cd06782">
    <property type="entry name" value="cpPDZ_CPP-like"/>
    <property type="match status" value="1"/>
</dbReference>
<dbReference type="AlphaFoldDB" id="A0A1F5S436"/>
<evidence type="ECO:0000256" key="1">
    <source>
        <dbReference type="ARBA" id="ARBA00009179"/>
    </source>
</evidence>
<dbReference type="GO" id="GO:0006508">
    <property type="term" value="P:proteolysis"/>
    <property type="evidence" value="ECO:0007669"/>
    <property type="project" value="UniProtKB-KW"/>
</dbReference>
<keyword evidence="2 5" id="KW-0645">Protease</keyword>
<dbReference type="GO" id="GO:0030288">
    <property type="term" value="C:outer membrane-bounded periplasmic space"/>
    <property type="evidence" value="ECO:0007669"/>
    <property type="project" value="TreeGrafter"/>
</dbReference>
<dbReference type="InterPro" id="IPR041489">
    <property type="entry name" value="PDZ_6"/>
</dbReference>
<dbReference type="GO" id="GO:0008236">
    <property type="term" value="F:serine-type peptidase activity"/>
    <property type="evidence" value="ECO:0007669"/>
    <property type="project" value="UniProtKB-KW"/>
</dbReference>
<dbReference type="GO" id="GO:0004175">
    <property type="term" value="F:endopeptidase activity"/>
    <property type="evidence" value="ECO:0007669"/>
    <property type="project" value="TreeGrafter"/>
</dbReference>
<sequence>MNKKEKFLNIIIAFLIICVSAYSGYWFGSNKEIVVKDGFVNGATTTKVIIKDKTPPVAIDENIDFSQFWDIWSLIKNEYVEKDVDDKKMFYGAIEGMVSSLGDPYSVYLKPEISKEFTDELSGEFEGIGAEVGIKHDILTIISPLPDTPAEKAGVKPGDKVYSINGESTIGMYVDVAVSKIRGEAGTEVVLKIARDGHKDLFDIKIVRGAIKFDSVRWEIRDDRIAYVKVLHFNTDTTSKFNEAVSDIVKENPKGIILDLRGNPGGFLDTAVRMASEWIEDGVIVTEKYSEEKMKEHNAVGRAHLADYKTVVLINRGSASGSEIVAGALKDLGYAVLVGEKTFGKGSVQSFEEFNDGSSLKLTVAKWLTPAGHCINETGIEPDAAVELSDEDYNEDRDPQMEKAVEILRGGQ</sequence>
<dbReference type="SMART" id="SM00245">
    <property type="entry name" value="TSPc"/>
    <property type="match status" value="1"/>
</dbReference>
<dbReference type="PANTHER" id="PTHR32060:SF30">
    <property type="entry name" value="CARBOXY-TERMINAL PROCESSING PROTEASE CTPA"/>
    <property type="match status" value="1"/>
</dbReference>
<evidence type="ECO:0000256" key="6">
    <source>
        <dbReference type="SAM" id="Phobius"/>
    </source>
</evidence>
<dbReference type="GO" id="GO:0007165">
    <property type="term" value="P:signal transduction"/>
    <property type="evidence" value="ECO:0007669"/>
    <property type="project" value="TreeGrafter"/>
</dbReference>
<dbReference type="InterPro" id="IPR036034">
    <property type="entry name" value="PDZ_sf"/>
</dbReference>
<feature type="domain" description="PDZ" evidence="7">
    <location>
        <begin position="114"/>
        <end position="197"/>
    </location>
</feature>
<dbReference type="NCBIfam" id="TIGR00225">
    <property type="entry name" value="prc"/>
    <property type="match status" value="1"/>
</dbReference>
<evidence type="ECO:0000313" key="9">
    <source>
        <dbReference type="Proteomes" id="UP000178323"/>
    </source>
</evidence>
<accession>A0A1F5S436</accession>
<dbReference type="InterPro" id="IPR001478">
    <property type="entry name" value="PDZ"/>
</dbReference>
<dbReference type="FunFam" id="2.30.42.10:FF:000063">
    <property type="entry name" value="Peptidase, S41 family"/>
    <property type="match status" value="1"/>
</dbReference>
<dbReference type="SMART" id="SM00228">
    <property type="entry name" value="PDZ"/>
    <property type="match status" value="1"/>
</dbReference>
<name>A0A1F5S436_9BACT</name>
<comment type="caution">
    <text evidence="8">The sequence shown here is derived from an EMBL/GenBank/DDBJ whole genome shotgun (WGS) entry which is preliminary data.</text>
</comment>
<keyword evidence="6" id="KW-0472">Membrane</keyword>
<dbReference type="Pfam" id="PF03572">
    <property type="entry name" value="Peptidase_S41"/>
    <property type="match status" value="1"/>
</dbReference>
<gene>
    <name evidence="8" type="ORF">A2Y83_00265</name>
</gene>
<evidence type="ECO:0000256" key="5">
    <source>
        <dbReference type="RuleBase" id="RU004404"/>
    </source>
</evidence>
<evidence type="ECO:0000256" key="4">
    <source>
        <dbReference type="ARBA" id="ARBA00022825"/>
    </source>
</evidence>
<reference evidence="8 9" key="1">
    <citation type="journal article" date="2016" name="Nat. Commun.">
        <title>Thousands of microbial genomes shed light on interconnected biogeochemical processes in an aquifer system.</title>
        <authorList>
            <person name="Anantharaman K."/>
            <person name="Brown C.T."/>
            <person name="Hug L.A."/>
            <person name="Sharon I."/>
            <person name="Castelle C.J."/>
            <person name="Probst A.J."/>
            <person name="Thomas B.C."/>
            <person name="Singh A."/>
            <person name="Wilkins M.J."/>
            <person name="Karaoz U."/>
            <person name="Brodie E.L."/>
            <person name="Williams K.H."/>
            <person name="Hubbard S.S."/>
            <person name="Banfield J.F."/>
        </authorList>
    </citation>
    <scope>NUCLEOTIDE SEQUENCE [LARGE SCALE GENOMIC DNA]</scope>
</reference>
<dbReference type="Pfam" id="PF22694">
    <property type="entry name" value="CtpB_N-like"/>
    <property type="match status" value="1"/>
</dbReference>
<comment type="similarity">
    <text evidence="1 5">Belongs to the peptidase S41A family.</text>
</comment>
<dbReference type="InterPro" id="IPR004447">
    <property type="entry name" value="Peptidase_S41A"/>
</dbReference>
<evidence type="ECO:0000259" key="7">
    <source>
        <dbReference type="PROSITE" id="PS50106"/>
    </source>
</evidence>
<dbReference type="Gene3D" id="2.30.42.10">
    <property type="match status" value="1"/>
</dbReference>
<dbReference type="PANTHER" id="PTHR32060">
    <property type="entry name" value="TAIL-SPECIFIC PROTEASE"/>
    <property type="match status" value="1"/>
</dbReference>
<dbReference type="SUPFAM" id="SSF52096">
    <property type="entry name" value="ClpP/crotonase"/>
    <property type="match status" value="1"/>
</dbReference>
<dbReference type="Gene3D" id="3.30.750.44">
    <property type="match status" value="1"/>
</dbReference>
<dbReference type="InterPro" id="IPR005151">
    <property type="entry name" value="Tail-specific_protease"/>
</dbReference>
<dbReference type="STRING" id="1797985.A2Y83_00265"/>
<keyword evidence="4 5" id="KW-0720">Serine protease</keyword>
<dbReference type="InterPro" id="IPR055210">
    <property type="entry name" value="CtpA/B_N"/>
</dbReference>
<dbReference type="InterPro" id="IPR029045">
    <property type="entry name" value="ClpP/crotonase-like_dom_sf"/>
</dbReference>
<protein>
    <recommendedName>
        <fullName evidence="7">PDZ domain-containing protein</fullName>
    </recommendedName>
</protein>
<evidence type="ECO:0000256" key="3">
    <source>
        <dbReference type="ARBA" id="ARBA00022801"/>
    </source>
</evidence>
<proteinExistence type="inferred from homology"/>
<dbReference type="CDD" id="cd07560">
    <property type="entry name" value="Peptidase_S41_CPP"/>
    <property type="match status" value="1"/>
</dbReference>